<protein>
    <recommendedName>
        <fullName evidence="4 5">Small ribosomal subunit protein bS21</fullName>
    </recommendedName>
</protein>
<accession>A0A1F7XFZ0</accession>
<dbReference type="GO" id="GO:1990904">
    <property type="term" value="C:ribonucleoprotein complex"/>
    <property type="evidence" value="ECO:0007669"/>
    <property type="project" value="UniProtKB-KW"/>
</dbReference>
<feature type="compositionally biased region" description="Basic and acidic residues" evidence="7">
    <location>
        <begin position="54"/>
        <end position="64"/>
    </location>
</feature>
<dbReference type="GO" id="GO:0003735">
    <property type="term" value="F:structural constituent of ribosome"/>
    <property type="evidence" value="ECO:0007669"/>
    <property type="project" value="InterPro"/>
</dbReference>
<dbReference type="NCBIfam" id="TIGR00030">
    <property type="entry name" value="S21p"/>
    <property type="match status" value="1"/>
</dbReference>
<sequence length="64" mass="7765">MVIVKKKKGESEDRLIARFKKQVLSSGILQELRDRARYKTPSEKRKEKKARVKHQIELERRRNF</sequence>
<dbReference type="GO" id="GO:0005840">
    <property type="term" value="C:ribosome"/>
    <property type="evidence" value="ECO:0007669"/>
    <property type="project" value="UniProtKB-KW"/>
</dbReference>
<evidence type="ECO:0000256" key="5">
    <source>
        <dbReference type="HAMAP-Rule" id="MF_00358"/>
    </source>
</evidence>
<evidence type="ECO:0000256" key="6">
    <source>
        <dbReference type="RuleBase" id="RU000667"/>
    </source>
</evidence>
<name>A0A1F7XFZ0_9BACT</name>
<evidence type="ECO:0000256" key="3">
    <source>
        <dbReference type="ARBA" id="ARBA00023274"/>
    </source>
</evidence>
<comment type="caution">
    <text evidence="8">The sequence shown here is derived from an EMBL/GenBank/DDBJ whole genome shotgun (WGS) entry which is preliminary data.</text>
</comment>
<evidence type="ECO:0000256" key="1">
    <source>
        <dbReference type="ARBA" id="ARBA00006640"/>
    </source>
</evidence>
<dbReference type="Proteomes" id="UP000179013">
    <property type="component" value="Unassembled WGS sequence"/>
</dbReference>
<dbReference type="InterPro" id="IPR038380">
    <property type="entry name" value="Ribosomal_bS21_sf"/>
</dbReference>
<feature type="region of interest" description="Disordered" evidence="7">
    <location>
        <begin position="39"/>
        <end position="64"/>
    </location>
</feature>
<dbReference type="InterPro" id="IPR001911">
    <property type="entry name" value="Ribosomal_bS21"/>
</dbReference>
<keyword evidence="2 5" id="KW-0689">Ribosomal protein</keyword>
<comment type="similarity">
    <text evidence="1 5 6">Belongs to the bacterial ribosomal protein bS21 family.</text>
</comment>
<gene>
    <name evidence="5" type="primary">rpsU</name>
    <name evidence="8" type="ORF">A2V80_00245</name>
</gene>
<dbReference type="Pfam" id="PF01165">
    <property type="entry name" value="Ribosomal_S21"/>
    <property type="match status" value="1"/>
</dbReference>
<dbReference type="PRINTS" id="PR00976">
    <property type="entry name" value="RIBOSOMALS21"/>
</dbReference>
<dbReference type="AlphaFoldDB" id="A0A1F7XFZ0"/>
<evidence type="ECO:0000256" key="7">
    <source>
        <dbReference type="SAM" id="MobiDB-lite"/>
    </source>
</evidence>
<dbReference type="EMBL" id="MGFU01000008">
    <property type="protein sequence ID" value="OGM13926.1"/>
    <property type="molecule type" value="Genomic_DNA"/>
</dbReference>
<evidence type="ECO:0000256" key="2">
    <source>
        <dbReference type="ARBA" id="ARBA00022980"/>
    </source>
</evidence>
<evidence type="ECO:0000256" key="4">
    <source>
        <dbReference type="ARBA" id="ARBA00035135"/>
    </source>
</evidence>
<evidence type="ECO:0000313" key="8">
    <source>
        <dbReference type="EMBL" id="OGM13926.1"/>
    </source>
</evidence>
<dbReference type="HAMAP" id="MF_00358">
    <property type="entry name" value="Ribosomal_bS21"/>
    <property type="match status" value="1"/>
</dbReference>
<keyword evidence="3 5" id="KW-0687">Ribonucleoprotein</keyword>
<organism evidence="8 9">
    <name type="scientific">Candidatus Woesebacteria bacterium RBG_16_39_8b</name>
    <dbReference type="NCBI Taxonomy" id="1802482"/>
    <lineage>
        <taxon>Bacteria</taxon>
        <taxon>Candidatus Woeseibacteriota</taxon>
    </lineage>
</organism>
<proteinExistence type="inferred from homology"/>
<dbReference type="GO" id="GO:0006412">
    <property type="term" value="P:translation"/>
    <property type="evidence" value="ECO:0007669"/>
    <property type="project" value="UniProtKB-UniRule"/>
</dbReference>
<reference evidence="8 9" key="1">
    <citation type="journal article" date="2016" name="Nat. Commun.">
        <title>Thousands of microbial genomes shed light on interconnected biogeochemical processes in an aquifer system.</title>
        <authorList>
            <person name="Anantharaman K."/>
            <person name="Brown C.T."/>
            <person name="Hug L.A."/>
            <person name="Sharon I."/>
            <person name="Castelle C.J."/>
            <person name="Probst A.J."/>
            <person name="Thomas B.C."/>
            <person name="Singh A."/>
            <person name="Wilkins M.J."/>
            <person name="Karaoz U."/>
            <person name="Brodie E.L."/>
            <person name="Williams K.H."/>
            <person name="Hubbard S.S."/>
            <person name="Banfield J.F."/>
        </authorList>
    </citation>
    <scope>NUCLEOTIDE SEQUENCE [LARGE SCALE GENOMIC DNA]</scope>
</reference>
<evidence type="ECO:0000313" key="9">
    <source>
        <dbReference type="Proteomes" id="UP000179013"/>
    </source>
</evidence>
<dbReference type="Gene3D" id="1.20.5.1150">
    <property type="entry name" value="Ribosomal protein S8"/>
    <property type="match status" value="1"/>
</dbReference>